<dbReference type="STRING" id="990712.SAMN05216257_105184"/>
<evidence type="ECO:0008006" key="3">
    <source>
        <dbReference type="Google" id="ProtNLM"/>
    </source>
</evidence>
<gene>
    <name evidence="1" type="ORF">SAMN05216257_105184</name>
</gene>
<organism evidence="1 2">
    <name type="scientific">Meinhardsimonia xiamenensis</name>
    <dbReference type="NCBI Taxonomy" id="990712"/>
    <lineage>
        <taxon>Bacteria</taxon>
        <taxon>Pseudomonadati</taxon>
        <taxon>Pseudomonadota</taxon>
        <taxon>Alphaproteobacteria</taxon>
        <taxon>Rhodobacterales</taxon>
        <taxon>Paracoccaceae</taxon>
        <taxon>Meinhardsimonia</taxon>
    </lineage>
</organism>
<reference evidence="2" key="1">
    <citation type="submission" date="2016-10" db="EMBL/GenBank/DDBJ databases">
        <authorList>
            <person name="Varghese N."/>
            <person name="Submissions S."/>
        </authorList>
    </citation>
    <scope>NUCLEOTIDE SEQUENCE [LARGE SCALE GENOMIC DNA]</scope>
    <source>
        <strain evidence="2">CGMCC 1.10789</strain>
    </source>
</reference>
<dbReference type="Proteomes" id="UP000199328">
    <property type="component" value="Unassembled WGS sequence"/>
</dbReference>
<dbReference type="PANTHER" id="PTHR39517:SF1">
    <property type="entry name" value="LIPID-A-DISACCHARIDE SYNTHASE"/>
    <property type="match status" value="1"/>
</dbReference>
<dbReference type="AlphaFoldDB" id="A0A1G9FGT0"/>
<dbReference type="InterPro" id="IPR019994">
    <property type="entry name" value="Lipid-A-disac_synthase-rel_put"/>
</dbReference>
<name>A0A1G9FGT0_9RHOB</name>
<protein>
    <recommendedName>
        <fullName evidence="3">Lipid-A-disaccharide synthase</fullName>
    </recommendedName>
</protein>
<proteinExistence type="predicted"/>
<dbReference type="PANTHER" id="PTHR39517">
    <property type="entry name" value="SLL0192 PROTEIN"/>
    <property type="match status" value="1"/>
</dbReference>
<keyword evidence="2" id="KW-1185">Reference proteome</keyword>
<dbReference type="RefSeq" id="WP_092500770.1">
    <property type="nucleotide sequence ID" value="NZ_FNFV01000005.1"/>
</dbReference>
<dbReference type="OrthoDB" id="29253at2"/>
<evidence type="ECO:0000313" key="1">
    <source>
        <dbReference type="EMBL" id="SDK87635.1"/>
    </source>
</evidence>
<dbReference type="NCBIfam" id="TIGR03492">
    <property type="entry name" value="lipid-A-disaccharide synthase-related protein"/>
    <property type="match status" value="1"/>
</dbReference>
<evidence type="ECO:0000313" key="2">
    <source>
        <dbReference type="Proteomes" id="UP000199328"/>
    </source>
</evidence>
<dbReference type="SUPFAM" id="SSF53756">
    <property type="entry name" value="UDP-Glycosyltransferase/glycogen phosphorylase"/>
    <property type="match status" value="1"/>
</dbReference>
<accession>A0A1G9FGT0</accession>
<sequence length="406" mass="42635">MERRLLIVSNGHGEDEIAGRLIDALRAEAGAAAPDLVAWPMVGQGQGYELRAVPRIGPEGRLPSEGFSTLSLAHLARDLAGGWPGLLWRQYRFARSLRGRFPLLLGVGDIMPLFVAELSATPMAFVACAKSSHYGGAFDHNALERLMMRRRCVAVFPRDALTHERLVRLGVASRNLGNPMMDGLAPDDPAGLRAEAPLAVALLPGSRRDATDNALLLAAGADAALARGLPAGTRFLIAAHDAVDFARLAASLPAPWLRTIAPSGSRGEGAGHAAVMFSHPSGAALLAVKGRFADVLHASDIAVGMAGTANEQAVGLGLPLVAVPGRGNQGRAYVRMKMRFFGPAAVTAEPDPEAIGAVLAALAADPAQRARMAEAGRARMGRPGASRAIAREVLAAFQKELERQRP</sequence>
<dbReference type="EMBL" id="FNFV01000005">
    <property type="protein sequence ID" value="SDK87635.1"/>
    <property type="molecule type" value="Genomic_DNA"/>
</dbReference>